<accession>A0A5Q0LNK0</accession>
<dbReference type="KEGG" id="sfy:GFH48_16780"/>
<name>A0A5Q0LNK0_9ACTN</name>
<keyword evidence="3" id="KW-1185">Reference proteome</keyword>
<evidence type="ECO:0000313" key="3">
    <source>
        <dbReference type="Proteomes" id="UP000326179"/>
    </source>
</evidence>
<proteinExistence type="predicted"/>
<dbReference type="Proteomes" id="UP000326179">
    <property type="component" value="Chromosome"/>
</dbReference>
<feature type="compositionally biased region" description="Basic and acidic residues" evidence="1">
    <location>
        <begin position="196"/>
        <end position="214"/>
    </location>
</feature>
<evidence type="ECO:0000256" key="1">
    <source>
        <dbReference type="SAM" id="MobiDB-lite"/>
    </source>
</evidence>
<reference evidence="2 3" key="1">
    <citation type="submission" date="2019-10" db="EMBL/GenBank/DDBJ databases">
        <title>A novel species.</title>
        <authorList>
            <person name="Gao J."/>
        </authorList>
    </citation>
    <scope>NUCLEOTIDE SEQUENCE [LARGE SCALE GENOMIC DNA]</scope>
    <source>
        <strain evidence="2 3">QMT-28</strain>
    </source>
</reference>
<dbReference type="EMBL" id="CP045643">
    <property type="protein sequence ID" value="QFZ78785.1"/>
    <property type="molecule type" value="Genomic_DNA"/>
</dbReference>
<gene>
    <name evidence="2" type="ORF">GFH48_16780</name>
</gene>
<organism evidence="2 3">
    <name type="scientific">Streptomyces fagopyri</name>
    <dbReference type="NCBI Taxonomy" id="2662397"/>
    <lineage>
        <taxon>Bacteria</taxon>
        <taxon>Bacillati</taxon>
        <taxon>Actinomycetota</taxon>
        <taxon>Actinomycetes</taxon>
        <taxon>Kitasatosporales</taxon>
        <taxon>Streptomycetaceae</taxon>
        <taxon>Streptomyces</taxon>
    </lineage>
</organism>
<evidence type="ECO:0000313" key="2">
    <source>
        <dbReference type="EMBL" id="QFZ78785.1"/>
    </source>
</evidence>
<protein>
    <submittedName>
        <fullName evidence="2">Uncharacterized protein</fullName>
    </submittedName>
</protein>
<sequence>MLGAPAALASAPGTTAARADTPDMAVVVAAGTGHTTLLHSGDRDFALLWRLLTPRFTGTERVPDAWAAGDYPPARATVIWGMTGVGGWPQTSRAPGGDVAMEREDQVFLAPDGTPWVRSDPSPDVADDDVRWHRAPRSVFDRLVEHGGPFGPGTPAVPSAERDTAPAESVKWAAAGLAVGLLVGAGGSRLIRRAAARHDTAGPPREPRQELIDL</sequence>
<feature type="region of interest" description="Disordered" evidence="1">
    <location>
        <begin position="195"/>
        <end position="214"/>
    </location>
</feature>
<dbReference type="AlphaFoldDB" id="A0A5Q0LNK0"/>